<dbReference type="GeneTree" id="ENSGT00990000204616"/>
<protein>
    <recommendedName>
        <fullName evidence="5">Interferon/interleukin receptor domain-containing protein</fullName>
    </recommendedName>
</protein>
<name>A0A4W4GE40_ELEEL</name>
<keyword evidence="2" id="KW-0812">Transmembrane</keyword>
<keyword evidence="4" id="KW-1185">Reference proteome</keyword>
<dbReference type="STRING" id="8005.ENSEEEP00000035824"/>
<feature type="transmembrane region" description="Helical" evidence="2">
    <location>
        <begin position="168"/>
        <end position="189"/>
    </location>
</feature>
<evidence type="ECO:0000313" key="3">
    <source>
        <dbReference type="Ensembl" id="ENSEEEP00000035824.2"/>
    </source>
</evidence>
<keyword evidence="2" id="KW-1133">Transmembrane helix</keyword>
<reference evidence="4" key="1">
    <citation type="journal article" date="2014" name="Science">
        <title>Nonhuman genetics. Genomic basis for the convergent evolution of electric organs.</title>
        <authorList>
            <person name="Gallant J.R."/>
            <person name="Traeger L.L."/>
            <person name="Volkening J.D."/>
            <person name="Moffett H."/>
            <person name="Chen P.H."/>
            <person name="Novina C.D."/>
            <person name="Phillips G.N.Jr."/>
            <person name="Anand R."/>
            <person name="Wells G.B."/>
            <person name="Pinch M."/>
            <person name="Guth R."/>
            <person name="Unguez G.A."/>
            <person name="Albert J.S."/>
            <person name="Zakon H.H."/>
            <person name="Samanta M.P."/>
            <person name="Sussman M.R."/>
        </authorList>
    </citation>
    <scope>NUCLEOTIDE SEQUENCE [LARGE SCALE GENOMIC DNA]</scope>
</reference>
<accession>A0A4W4GE40</accession>
<dbReference type="AlphaFoldDB" id="A0A4W4GE40"/>
<reference evidence="3" key="3">
    <citation type="submission" date="2020-05" db="EMBL/GenBank/DDBJ databases">
        <title>Electrophorus electricus (electric eel) genome, fEleEle1, primary haplotype.</title>
        <authorList>
            <person name="Myers G."/>
            <person name="Meyer A."/>
            <person name="Fedrigo O."/>
            <person name="Formenti G."/>
            <person name="Rhie A."/>
            <person name="Tracey A."/>
            <person name="Sims Y."/>
            <person name="Jarvis E.D."/>
        </authorList>
    </citation>
    <scope>NUCLEOTIDE SEQUENCE [LARGE SCALE GENOMIC DNA]</scope>
</reference>
<reference evidence="3" key="4">
    <citation type="submission" date="2025-08" db="UniProtKB">
        <authorList>
            <consortium name="Ensembl"/>
        </authorList>
    </citation>
    <scope>IDENTIFICATION</scope>
</reference>
<evidence type="ECO:0000256" key="1">
    <source>
        <dbReference type="SAM" id="MobiDB-lite"/>
    </source>
</evidence>
<keyword evidence="2" id="KW-0472">Membrane</keyword>
<evidence type="ECO:0000313" key="4">
    <source>
        <dbReference type="Proteomes" id="UP000314983"/>
    </source>
</evidence>
<dbReference type="Ensembl" id="ENSEEET00000036246.2">
    <property type="protein sequence ID" value="ENSEEEP00000035824.2"/>
    <property type="gene ID" value="ENSEEEG00000017051.2"/>
</dbReference>
<feature type="region of interest" description="Disordered" evidence="1">
    <location>
        <begin position="254"/>
        <end position="287"/>
    </location>
</feature>
<sequence>MAQRNPRLPNQKSSLTTIMQLQTSHVSLIFYSFVLNENVCSEGKRVQIDLRCFFKKNLKTHTKKIQPVLPGYLDFPGVHLSPGENQLLISFINPLYLYRHTPALRNLTTSRGLRYHVTIEFTCLPKSYTCESGVSFPEELEEYCITLSGNIELIPVRKTNPVCYRGRLMPIIVFSAMGCAVLFLHFFLLMKFKKKSLAKFPKFLENTLMKHTNTLKIETEPVVTNPKVEPDVAISLQYDSPEISALLRLLANSTQPSDNSSSLTSEENMGMDSGSGDPDENYSREAASSLSLAYDCPHRLVEMSTGDVVDAYGPRSHYRQ</sequence>
<dbReference type="Proteomes" id="UP000314983">
    <property type="component" value="Chromosome 16"/>
</dbReference>
<reference evidence="3" key="5">
    <citation type="submission" date="2025-09" db="UniProtKB">
        <authorList>
            <consortium name="Ensembl"/>
        </authorList>
    </citation>
    <scope>IDENTIFICATION</scope>
</reference>
<feature type="compositionally biased region" description="Polar residues" evidence="1">
    <location>
        <begin position="254"/>
        <end position="267"/>
    </location>
</feature>
<reference evidence="4" key="2">
    <citation type="journal article" date="2017" name="Sci. Adv.">
        <title>A tail of two voltages: Proteomic comparison of the three electric organs of the electric eel.</title>
        <authorList>
            <person name="Traeger L.L."/>
            <person name="Sabat G."/>
            <person name="Barrett-Wilt G.A."/>
            <person name="Wells G.B."/>
            <person name="Sussman M.R."/>
        </authorList>
    </citation>
    <scope>NUCLEOTIDE SEQUENCE [LARGE SCALE GENOMIC DNA]</scope>
</reference>
<proteinExistence type="predicted"/>
<evidence type="ECO:0000256" key="2">
    <source>
        <dbReference type="SAM" id="Phobius"/>
    </source>
</evidence>
<evidence type="ECO:0008006" key="5">
    <source>
        <dbReference type="Google" id="ProtNLM"/>
    </source>
</evidence>
<organism evidence="3 4">
    <name type="scientific">Electrophorus electricus</name>
    <name type="common">Electric eel</name>
    <name type="synonym">Gymnotus electricus</name>
    <dbReference type="NCBI Taxonomy" id="8005"/>
    <lineage>
        <taxon>Eukaryota</taxon>
        <taxon>Metazoa</taxon>
        <taxon>Chordata</taxon>
        <taxon>Craniata</taxon>
        <taxon>Vertebrata</taxon>
        <taxon>Euteleostomi</taxon>
        <taxon>Actinopterygii</taxon>
        <taxon>Neopterygii</taxon>
        <taxon>Teleostei</taxon>
        <taxon>Ostariophysi</taxon>
        <taxon>Gymnotiformes</taxon>
        <taxon>Gymnotoidei</taxon>
        <taxon>Gymnotidae</taxon>
        <taxon>Electrophorus</taxon>
    </lineage>
</organism>